<dbReference type="EMBL" id="CABIJS010000491">
    <property type="protein sequence ID" value="VUZ52418.1"/>
    <property type="molecule type" value="Genomic_DNA"/>
</dbReference>
<dbReference type="EMBL" id="CABIJS010000719">
    <property type="protein sequence ID" value="VUZ57810.1"/>
    <property type="molecule type" value="Genomic_DNA"/>
</dbReference>
<evidence type="ECO:0000313" key="3">
    <source>
        <dbReference type="EMBL" id="VUZ57810.1"/>
    </source>
</evidence>
<reference evidence="3 4" key="1">
    <citation type="submission" date="2019-07" db="EMBL/GenBank/DDBJ databases">
        <authorList>
            <person name="Jastrzebski P J."/>
            <person name="Paukszto L."/>
            <person name="Jastrzebski P J."/>
        </authorList>
    </citation>
    <scope>NUCLEOTIDE SEQUENCE [LARGE SCALE GENOMIC DNA]</scope>
    <source>
        <strain evidence="3 4">WMS-il1</strain>
    </source>
</reference>
<keyword evidence="4" id="KW-1185">Reference proteome</keyword>
<organism evidence="3 4">
    <name type="scientific">Hymenolepis diminuta</name>
    <name type="common">Rat tapeworm</name>
    <dbReference type="NCBI Taxonomy" id="6216"/>
    <lineage>
        <taxon>Eukaryota</taxon>
        <taxon>Metazoa</taxon>
        <taxon>Spiralia</taxon>
        <taxon>Lophotrochozoa</taxon>
        <taxon>Platyhelminthes</taxon>
        <taxon>Cestoda</taxon>
        <taxon>Eucestoda</taxon>
        <taxon>Cyclophyllidea</taxon>
        <taxon>Hymenolepididae</taxon>
        <taxon>Hymenolepis</taxon>
    </lineage>
</organism>
<protein>
    <submittedName>
        <fullName evidence="3">Uncharacterized protein</fullName>
    </submittedName>
</protein>
<evidence type="ECO:0000313" key="4">
    <source>
        <dbReference type="Proteomes" id="UP000321570"/>
    </source>
</evidence>
<evidence type="ECO:0000313" key="2">
    <source>
        <dbReference type="EMBL" id="VUZ57807.1"/>
    </source>
</evidence>
<dbReference type="Proteomes" id="UP000321570">
    <property type="component" value="Unassembled WGS sequence"/>
</dbReference>
<gene>
    <name evidence="1" type="ORF">WMSIL1_LOCUS10934</name>
    <name evidence="3" type="ORF">WMSIL1_LOCUS14885</name>
    <name evidence="2" type="ORF">WMSIL1_LOCUS15046</name>
</gene>
<dbReference type="EMBL" id="CABIJS010000719">
    <property type="protein sequence ID" value="VUZ57807.1"/>
    <property type="molecule type" value="Genomic_DNA"/>
</dbReference>
<proteinExistence type="predicted"/>
<sequence>MCLAKSVSLANGTMSKVFGQNVIEAALSYHRELMCSQTRAWWPHIDLSLAGPIRETSHPVELHSCSKWFKVMAIKPVTTGTVINSLLQVFANPGAPGNHVMSRSHQRVFLITAQWIDKGDALDDGRGELD</sequence>
<evidence type="ECO:0000313" key="1">
    <source>
        <dbReference type="EMBL" id="VUZ52418.1"/>
    </source>
</evidence>
<name>A0A564ZEC8_HYMDI</name>
<dbReference type="AlphaFoldDB" id="A0A564ZEC8"/>
<accession>A0A564ZEC8</accession>